<dbReference type="STRING" id="1141098.A0A1Y2DDF6"/>
<gene>
    <name evidence="1" type="ORF">BCR38DRAFT_490236</name>
</gene>
<dbReference type="EMBL" id="MCFJ01000020">
    <property type="protein sequence ID" value="ORY57269.1"/>
    <property type="molecule type" value="Genomic_DNA"/>
</dbReference>
<dbReference type="RefSeq" id="XP_040710621.1">
    <property type="nucleotide sequence ID" value="XM_040864496.1"/>
</dbReference>
<dbReference type="AlphaFoldDB" id="A0A1Y2DDF6"/>
<sequence>MDTASSTPRTLELKPSGHTMVSMTPAEWPLLTITFAAPPVTGNGERHLELKGQTIKCKRKSESTARLDKVKWERKGMKGMKLVDKDKAIVAEFGTVGNGNRSRGCRALRCAQRRGYGDAVGGDCGYMFGKEIEDEEGWRVVGGWDVGGVHEFVGLVGYTGA</sequence>
<protein>
    <submittedName>
        <fullName evidence="1">Uncharacterized protein</fullName>
    </submittedName>
</protein>
<dbReference type="Proteomes" id="UP000193689">
    <property type="component" value="Unassembled WGS sequence"/>
</dbReference>
<dbReference type="GeneID" id="63780708"/>
<name>A0A1Y2DDF6_9PEZI</name>
<evidence type="ECO:0000313" key="2">
    <source>
        <dbReference type="Proteomes" id="UP000193689"/>
    </source>
</evidence>
<keyword evidence="2" id="KW-1185">Reference proteome</keyword>
<dbReference type="OrthoDB" id="4725912at2759"/>
<evidence type="ECO:0000313" key="1">
    <source>
        <dbReference type="EMBL" id="ORY57269.1"/>
    </source>
</evidence>
<accession>A0A1Y2DDF6</accession>
<dbReference type="InParanoid" id="A0A1Y2DDF6"/>
<organism evidence="1 2">
    <name type="scientific">Pseudomassariella vexata</name>
    <dbReference type="NCBI Taxonomy" id="1141098"/>
    <lineage>
        <taxon>Eukaryota</taxon>
        <taxon>Fungi</taxon>
        <taxon>Dikarya</taxon>
        <taxon>Ascomycota</taxon>
        <taxon>Pezizomycotina</taxon>
        <taxon>Sordariomycetes</taxon>
        <taxon>Xylariomycetidae</taxon>
        <taxon>Amphisphaeriales</taxon>
        <taxon>Pseudomassariaceae</taxon>
        <taxon>Pseudomassariella</taxon>
    </lineage>
</organism>
<reference evidence="1 2" key="1">
    <citation type="submission" date="2016-07" db="EMBL/GenBank/DDBJ databases">
        <title>Pervasive Adenine N6-methylation of Active Genes in Fungi.</title>
        <authorList>
            <consortium name="DOE Joint Genome Institute"/>
            <person name="Mondo S.J."/>
            <person name="Dannebaum R.O."/>
            <person name="Kuo R.C."/>
            <person name="Labutti K."/>
            <person name="Haridas S."/>
            <person name="Kuo A."/>
            <person name="Salamov A."/>
            <person name="Ahrendt S.R."/>
            <person name="Lipzen A."/>
            <person name="Sullivan W."/>
            <person name="Andreopoulos W.B."/>
            <person name="Clum A."/>
            <person name="Lindquist E."/>
            <person name="Daum C."/>
            <person name="Ramamoorthy G.K."/>
            <person name="Gryganskyi A."/>
            <person name="Culley D."/>
            <person name="Magnuson J.K."/>
            <person name="James T.Y."/>
            <person name="O'Malley M.A."/>
            <person name="Stajich J.E."/>
            <person name="Spatafora J.W."/>
            <person name="Visel A."/>
            <person name="Grigoriev I.V."/>
        </authorList>
    </citation>
    <scope>NUCLEOTIDE SEQUENCE [LARGE SCALE GENOMIC DNA]</scope>
    <source>
        <strain evidence="1 2">CBS 129021</strain>
    </source>
</reference>
<comment type="caution">
    <text evidence="1">The sequence shown here is derived from an EMBL/GenBank/DDBJ whole genome shotgun (WGS) entry which is preliminary data.</text>
</comment>
<proteinExistence type="predicted"/>